<dbReference type="InterPro" id="IPR038475">
    <property type="entry name" value="RecG_C_sf"/>
</dbReference>
<evidence type="ECO:0000313" key="2">
    <source>
        <dbReference type="EMBL" id="TQD23584.1"/>
    </source>
</evidence>
<dbReference type="Pfam" id="PF00383">
    <property type="entry name" value="dCMP_cyt_deam_1"/>
    <property type="match status" value="1"/>
</dbReference>
<keyword evidence="3" id="KW-1185">Reference proteome</keyword>
<dbReference type="OrthoDB" id="114576at2157"/>
<evidence type="ECO:0000313" key="3">
    <source>
        <dbReference type="Proteomes" id="UP000319335"/>
    </source>
</evidence>
<dbReference type="RefSeq" id="WP_154810900.1">
    <property type="nucleotide sequence ID" value="NZ_VIAQ01000020.1"/>
</dbReference>
<dbReference type="Pfam" id="PF13749">
    <property type="entry name" value="HATPase_c_4"/>
    <property type="match status" value="1"/>
</dbReference>
<dbReference type="Gene3D" id="3.30.565.60">
    <property type="match status" value="1"/>
</dbReference>
<dbReference type="Gene3D" id="3.40.140.10">
    <property type="entry name" value="Cytidine Deaminase, domain 2"/>
    <property type="match status" value="1"/>
</dbReference>
<feature type="domain" description="CMP/dCMP-type deaminase" evidence="1">
    <location>
        <begin position="9"/>
        <end position="132"/>
    </location>
</feature>
<dbReference type="PANTHER" id="PTHR30595">
    <property type="entry name" value="GLPR-RELATED TRANSCRIPTIONAL REPRESSOR"/>
    <property type="match status" value="1"/>
</dbReference>
<sequence>MVSEKKTKFDPRKMMELAVSVMENTIHEPRIDGKKSPLVGAVLVKPNGEKNTACRGELREGDHAEYTLIERKNRSEKLDGSVLFATLEPCAPGARNHPKLSCAERIVNARIKEVWIGIEDPDPTVNHKGMKYLQNHGVTVKMFDRDLQEKILEINNDFILQAEERAKEKQVNEDIDSSISKLDLPLSVPLSKLSKSALEMYKKAIGFKSDVESPAFYKELVEMGILEEKEDGAFNPTGFGLLLFGEDPRKTYSQAGLLGTIHYPSGKEGTEDFNDPLVLIPGKVEEWMKNKLPNVIDRSSMERQQQNFPFELIREAVVNALVHRDYDIDGAKCHLIITPNTIVIKSPGGPVAPITLDQLKEFKAPMLSRNPKLHYVFSQMALAEERGLGMKSFETMPAEYNLPSPQYSYDDLYLTLTIYLNSEEIIRGYAPELVNELSAEELKRWDFIAKKRIVTSNDCTKAFNITSRATQRQLNRFIEIGLLEKIGKGPATRYKVK</sequence>
<name>A0A7Z8KN04_9EURY</name>
<reference evidence="2 3" key="1">
    <citation type="submission" date="2019-06" db="EMBL/GenBank/DDBJ databases">
        <title>Draft genome sequence of Methanolobus vulcani B1d.</title>
        <authorList>
            <person name="Creighbaum A.J."/>
            <person name="Ticak T."/>
            <person name="Hariraju D."/>
            <person name="Arivett B.A."/>
            <person name="Ferguson D.J.Jr."/>
        </authorList>
    </citation>
    <scope>NUCLEOTIDE SEQUENCE [LARGE SCALE GENOMIC DNA]</scope>
    <source>
        <strain evidence="2 3">B1d</strain>
    </source>
</reference>
<dbReference type="EMBL" id="VIAQ01000020">
    <property type="protein sequence ID" value="TQD23584.1"/>
    <property type="molecule type" value="Genomic_DNA"/>
</dbReference>
<proteinExistence type="predicted"/>
<dbReference type="GO" id="GO:0003824">
    <property type="term" value="F:catalytic activity"/>
    <property type="evidence" value="ECO:0007669"/>
    <property type="project" value="InterPro"/>
</dbReference>
<gene>
    <name evidence="2" type="ORF">FKV42_13770</name>
</gene>
<accession>A0A7Z8KN04</accession>
<dbReference type="PROSITE" id="PS51747">
    <property type="entry name" value="CYT_DCMP_DEAMINASES_2"/>
    <property type="match status" value="1"/>
</dbReference>
<dbReference type="SUPFAM" id="SSF53927">
    <property type="entry name" value="Cytidine deaminase-like"/>
    <property type="match status" value="1"/>
</dbReference>
<dbReference type="InterPro" id="IPR002125">
    <property type="entry name" value="CMP_dCMP_dom"/>
</dbReference>
<dbReference type="InterPro" id="IPR016193">
    <property type="entry name" value="Cytidine_deaminase-like"/>
</dbReference>
<dbReference type="Proteomes" id="UP000319335">
    <property type="component" value="Unassembled WGS sequence"/>
</dbReference>
<dbReference type="AlphaFoldDB" id="A0A7Z8KN04"/>
<evidence type="ECO:0000259" key="1">
    <source>
        <dbReference type="PROSITE" id="PS51747"/>
    </source>
</evidence>
<protein>
    <recommendedName>
        <fullName evidence="1">CMP/dCMP-type deaminase domain-containing protein</fullName>
    </recommendedName>
</protein>
<comment type="caution">
    <text evidence="2">The sequence shown here is derived from an EMBL/GenBank/DDBJ whole genome shotgun (WGS) entry which is preliminary data.</text>
</comment>
<dbReference type="PANTHER" id="PTHR30595:SF6">
    <property type="entry name" value="SCHLAFEN ALBA-2 DOMAIN-CONTAINING PROTEIN"/>
    <property type="match status" value="1"/>
</dbReference>
<organism evidence="2 3">
    <name type="scientific">Methanolobus vulcani</name>
    <dbReference type="NCBI Taxonomy" id="38026"/>
    <lineage>
        <taxon>Archaea</taxon>
        <taxon>Methanobacteriati</taxon>
        <taxon>Methanobacteriota</taxon>
        <taxon>Stenosarchaea group</taxon>
        <taxon>Methanomicrobia</taxon>
        <taxon>Methanosarcinales</taxon>
        <taxon>Methanosarcinaceae</taxon>
        <taxon>Methanolobus</taxon>
    </lineage>
</organism>